<protein>
    <submittedName>
        <fullName evidence="2">Predicted kinase, aminoglycoside phosphotransferase (APT) family</fullName>
    </submittedName>
</protein>
<dbReference type="InterPro" id="IPR011009">
    <property type="entry name" value="Kinase-like_dom_sf"/>
</dbReference>
<dbReference type="Pfam" id="PF01636">
    <property type="entry name" value="APH"/>
    <property type="match status" value="1"/>
</dbReference>
<organism evidence="2 3">
    <name type="scientific">Marinococcus luteus</name>
    <dbReference type="NCBI Taxonomy" id="1122204"/>
    <lineage>
        <taxon>Bacteria</taxon>
        <taxon>Bacillati</taxon>
        <taxon>Bacillota</taxon>
        <taxon>Bacilli</taxon>
        <taxon>Bacillales</taxon>
        <taxon>Bacillaceae</taxon>
        <taxon>Marinococcus</taxon>
    </lineage>
</organism>
<dbReference type="InterPro" id="IPR051678">
    <property type="entry name" value="AGP_Transferase"/>
</dbReference>
<dbReference type="InterPro" id="IPR002575">
    <property type="entry name" value="Aminoglycoside_PTrfase"/>
</dbReference>
<keyword evidence="2" id="KW-0418">Kinase</keyword>
<dbReference type="SUPFAM" id="SSF56112">
    <property type="entry name" value="Protein kinase-like (PK-like)"/>
    <property type="match status" value="1"/>
</dbReference>
<dbReference type="EMBL" id="FNNC01000006">
    <property type="protein sequence ID" value="SDW85038.1"/>
    <property type="molecule type" value="Genomic_DNA"/>
</dbReference>
<reference evidence="2 3" key="1">
    <citation type="submission" date="2016-10" db="EMBL/GenBank/DDBJ databases">
        <authorList>
            <person name="de Groot N.N."/>
        </authorList>
    </citation>
    <scope>NUCLEOTIDE SEQUENCE [LARGE SCALE GENOMIC DNA]</scope>
    <source>
        <strain evidence="2 3">DSM 23126</strain>
    </source>
</reference>
<evidence type="ECO:0000313" key="3">
    <source>
        <dbReference type="Proteomes" id="UP000199488"/>
    </source>
</evidence>
<dbReference type="PANTHER" id="PTHR21310">
    <property type="entry name" value="AMINOGLYCOSIDE PHOSPHOTRANSFERASE-RELATED-RELATED"/>
    <property type="match status" value="1"/>
</dbReference>
<dbReference type="STRING" id="1122204.SAMN05421781_2533"/>
<dbReference type="OrthoDB" id="2380134at2"/>
<dbReference type="AlphaFoldDB" id="A0A1H2WX10"/>
<gene>
    <name evidence="2" type="ORF">SAMN05421781_2533</name>
</gene>
<feature type="domain" description="Aminoglycoside phosphotransferase" evidence="1">
    <location>
        <begin position="19"/>
        <end position="211"/>
    </location>
</feature>
<evidence type="ECO:0000313" key="2">
    <source>
        <dbReference type="EMBL" id="SDW85038.1"/>
    </source>
</evidence>
<accession>A0A1H2WX10</accession>
<dbReference type="RefSeq" id="WP_091615760.1">
    <property type="nucleotide sequence ID" value="NZ_FNNC01000006.1"/>
</dbReference>
<evidence type="ECO:0000259" key="1">
    <source>
        <dbReference type="Pfam" id="PF01636"/>
    </source>
</evidence>
<sequence length="282" mass="32435">MLIDVKKEWEKIIGPFESERLTGGFSHHTFLVTQASGQYVLKIEKGSGGYLRREYEVLEQLRGGSFLPAPAGCLESEGYFSFMQSYHRGENVSKLPSHSSYWLEAYKKLAVTLASEVHSRSGRIREYDRNAEPLKREIDALPPRGMHHQAVEVWEARTSSGITFVHGDAGPHNMILNENHSAILIDWEWAGWNDPMIDISWALWNAAFHAPERYSELRRVFLETYVSIRTMNITDANIKAYSLAVIYRALGRVKRSPEAIQRRWIKRLEWTLASNWEKGVVL</sequence>
<dbReference type="Proteomes" id="UP000199488">
    <property type="component" value="Unassembled WGS sequence"/>
</dbReference>
<name>A0A1H2WX10_9BACI</name>
<dbReference type="Gene3D" id="3.90.1200.10">
    <property type="match status" value="1"/>
</dbReference>
<proteinExistence type="predicted"/>
<dbReference type="GO" id="GO:0016301">
    <property type="term" value="F:kinase activity"/>
    <property type="evidence" value="ECO:0007669"/>
    <property type="project" value="UniProtKB-KW"/>
</dbReference>
<keyword evidence="2" id="KW-0808">Transferase</keyword>
<keyword evidence="3" id="KW-1185">Reference proteome</keyword>